<sequence>MQVSVKQIVTALGGEQLMKRSIRHELDLLEMVREGLPMESIAHLQKNMGFTNKTMSHILAISESTYQRRIRSGTKLSQDETEKAISLSEVFETGKELFKKPEDFRFWLESKNYALGGEKPMDLLDSAFGRAQILEILGRMKYGIYS</sequence>
<dbReference type="GO" id="GO:0003677">
    <property type="term" value="F:DNA binding"/>
    <property type="evidence" value="ECO:0007669"/>
    <property type="project" value="InterPro"/>
</dbReference>
<dbReference type="Pfam" id="PF09722">
    <property type="entry name" value="Xre_MbcA_ParS_C"/>
    <property type="match status" value="1"/>
</dbReference>
<name>A0A3P1CY07_9BACT</name>
<keyword evidence="4" id="KW-1185">Reference proteome</keyword>
<dbReference type="RefSeq" id="WP_124905657.1">
    <property type="nucleotide sequence ID" value="NZ_RQJP01000001.1"/>
</dbReference>
<dbReference type="EMBL" id="RQJP01000001">
    <property type="protein sequence ID" value="RRB18251.1"/>
    <property type="molecule type" value="Genomic_DNA"/>
</dbReference>
<dbReference type="InterPro" id="IPR046847">
    <property type="entry name" value="Xre-like_HTH"/>
</dbReference>
<dbReference type="NCBIfam" id="TIGR02293">
    <property type="entry name" value="TAS_TIGR02293"/>
    <property type="match status" value="1"/>
</dbReference>
<feature type="domain" description="Antitoxin Xre/MbcA/ParS-like toxin-binding" evidence="1">
    <location>
        <begin position="95"/>
        <end position="143"/>
    </location>
</feature>
<comment type="caution">
    <text evidence="3">The sequence shown here is derived from an EMBL/GenBank/DDBJ whole genome shotgun (WGS) entry which is preliminary data.</text>
</comment>
<reference evidence="3 4" key="1">
    <citation type="submission" date="2018-11" db="EMBL/GenBank/DDBJ databases">
        <authorList>
            <person name="Zhou Z."/>
            <person name="Wang G."/>
        </authorList>
    </citation>
    <scope>NUCLEOTIDE SEQUENCE [LARGE SCALE GENOMIC DNA]</scope>
    <source>
        <strain evidence="3 4">KCTC42998</strain>
    </source>
</reference>
<dbReference type="OrthoDB" id="5770459at2"/>
<feature type="domain" description="Antitoxin Xre-like helix-turn-helix" evidence="2">
    <location>
        <begin position="27"/>
        <end position="86"/>
    </location>
</feature>
<evidence type="ECO:0000259" key="1">
    <source>
        <dbReference type="Pfam" id="PF09722"/>
    </source>
</evidence>
<proteinExistence type="predicted"/>
<dbReference type="Pfam" id="PF20432">
    <property type="entry name" value="Xre-like-HTH"/>
    <property type="match status" value="1"/>
</dbReference>
<evidence type="ECO:0000259" key="2">
    <source>
        <dbReference type="Pfam" id="PF20432"/>
    </source>
</evidence>
<evidence type="ECO:0000313" key="3">
    <source>
        <dbReference type="EMBL" id="RRB18251.1"/>
    </source>
</evidence>
<organism evidence="3 4">
    <name type="scientific">Larkinella knui</name>
    <dbReference type="NCBI Taxonomy" id="2025310"/>
    <lineage>
        <taxon>Bacteria</taxon>
        <taxon>Pseudomonadati</taxon>
        <taxon>Bacteroidota</taxon>
        <taxon>Cytophagia</taxon>
        <taxon>Cytophagales</taxon>
        <taxon>Spirosomataceae</taxon>
        <taxon>Larkinella</taxon>
    </lineage>
</organism>
<dbReference type="Proteomes" id="UP000274271">
    <property type="component" value="Unassembled WGS sequence"/>
</dbReference>
<dbReference type="InterPro" id="IPR011979">
    <property type="entry name" value="Antitox_Xre"/>
</dbReference>
<evidence type="ECO:0000313" key="4">
    <source>
        <dbReference type="Proteomes" id="UP000274271"/>
    </source>
</evidence>
<accession>A0A3P1CY07</accession>
<dbReference type="InterPro" id="IPR024467">
    <property type="entry name" value="Xre/MbcA/ParS-like_toxin-bd"/>
</dbReference>
<gene>
    <name evidence="3" type="ORF">EHT87_08250</name>
</gene>
<protein>
    <submittedName>
        <fullName evidence="3">DUF2384 domain-containing protein</fullName>
    </submittedName>
</protein>
<dbReference type="AlphaFoldDB" id="A0A3P1CY07"/>